<protein>
    <recommendedName>
        <fullName evidence="8">Cyclin dependent kinase 2 associated protein 1</fullName>
    </recommendedName>
</protein>
<feature type="region of interest" description="Disordered" evidence="5">
    <location>
        <begin position="45"/>
        <end position="135"/>
    </location>
</feature>
<dbReference type="GeneTree" id="ENSGT00940000155149"/>
<organism evidence="6 7">
    <name type="scientific">Felis catus</name>
    <name type="common">Cat</name>
    <name type="synonym">Felis silvestris catus</name>
    <dbReference type="NCBI Taxonomy" id="9685"/>
    <lineage>
        <taxon>Eukaryota</taxon>
        <taxon>Metazoa</taxon>
        <taxon>Chordata</taxon>
        <taxon>Craniata</taxon>
        <taxon>Vertebrata</taxon>
        <taxon>Euteleostomi</taxon>
        <taxon>Mammalia</taxon>
        <taxon>Eutheria</taxon>
        <taxon>Laurasiatheria</taxon>
        <taxon>Carnivora</taxon>
        <taxon>Feliformia</taxon>
        <taxon>Felidae</taxon>
        <taxon>Felinae</taxon>
        <taxon>Felis</taxon>
    </lineage>
</organism>
<sequence length="192" mass="20096">RRAAARRAAPSRPGPAPLAPLKVCGRPCARPPDVWVIYCSGCQGEGRPYLPVRPEPSTTKSARELGGRTDGRSDAGPASPPPGLAAAAAAAAALAGLAPRRPGAPRRSGGCLTNRTWPRTCPPPPSTPGTGNSQVPQSKYAELLAIIEELGKEIRPTYAGSKSAMERLKRGIIHARGLVRECLAETERNARS</sequence>
<evidence type="ECO:0000313" key="6">
    <source>
        <dbReference type="Ensembl" id="ENSFCTP00005052456.1"/>
    </source>
</evidence>
<feature type="compositionally biased region" description="Low complexity" evidence="5">
    <location>
        <begin position="1"/>
        <end position="11"/>
    </location>
</feature>
<evidence type="ECO:0000256" key="4">
    <source>
        <dbReference type="ARBA" id="ARBA00023242"/>
    </source>
</evidence>
<evidence type="ECO:0000256" key="5">
    <source>
        <dbReference type="SAM" id="MobiDB-lite"/>
    </source>
</evidence>
<evidence type="ECO:0000256" key="3">
    <source>
        <dbReference type="ARBA" id="ARBA00022553"/>
    </source>
</evidence>
<feature type="compositionally biased region" description="Low complexity" evidence="5">
    <location>
        <begin position="84"/>
        <end position="119"/>
    </location>
</feature>
<proteinExistence type="inferred from homology"/>
<reference evidence="6" key="2">
    <citation type="submission" date="2025-08" db="UniProtKB">
        <authorList>
            <consortium name="Ensembl"/>
        </authorList>
    </citation>
    <scope>IDENTIFICATION</scope>
    <source>
        <strain evidence="6">breed Abyssinian</strain>
    </source>
</reference>
<keyword evidence="7" id="KW-1185">Reference proteome</keyword>
<reference evidence="6 7" key="1">
    <citation type="submission" date="2021-02" db="EMBL/GenBank/DDBJ databases">
        <title>Safari Cat Assemblies.</title>
        <authorList>
            <person name="Bredemeyer K.R."/>
            <person name="Murphy W.J."/>
        </authorList>
    </citation>
    <scope>NUCLEOTIDE SEQUENCE [LARGE SCALE GENOMIC DNA]</scope>
</reference>
<dbReference type="PANTHER" id="PTHR22607:SF2">
    <property type="entry name" value="CYCLIN-DEPENDENT KINASE 2-ASSOCIATED PROTEIN 1"/>
    <property type="match status" value="1"/>
</dbReference>
<dbReference type="Proteomes" id="UP000823872">
    <property type="component" value="Chromosome D3"/>
</dbReference>
<evidence type="ECO:0000313" key="7">
    <source>
        <dbReference type="Proteomes" id="UP000823872"/>
    </source>
</evidence>
<dbReference type="Gene3D" id="6.10.140.1300">
    <property type="match status" value="1"/>
</dbReference>
<keyword evidence="3" id="KW-0597">Phosphoprotein</keyword>
<dbReference type="PANTHER" id="PTHR22607">
    <property type="entry name" value="DELETED IN ORAL CANCER 1/CDK2-ASSOCIATED PROTEIN 1"/>
    <property type="match status" value="1"/>
</dbReference>
<feature type="region of interest" description="Disordered" evidence="5">
    <location>
        <begin position="1"/>
        <end position="23"/>
    </location>
</feature>
<evidence type="ECO:0000256" key="2">
    <source>
        <dbReference type="ARBA" id="ARBA00008485"/>
    </source>
</evidence>
<dbReference type="Ensembl" id="ENSFCTT00005074376.1">
    <property type="protein sequence ID" value="ENSFCTP00005052456.1"/>
    <property type="gene ID" value="ENSFCTG00005026216.1"/>
</dbReference>
<reference evidence="6" key="3">
    <citation type="submission" date="2025-09" db="UniProtKB">
        <authorList>
            <consortium name="Ensembl"/>
        </authorList>
    </citation>
    <scope>IDENTIFICATION</scope>
    <source>
        <strain evidence="6">breed Abyssinian</strain>
    </source>
</reference>
<dbReference type="Pfam" id="PF09806">
    <property type="entry name" value="CDK2AP"/>
    <property type="match status" value="1"/>
</dbReference>
<keyword evidence="4" id="KW-0539">Nucleus</keyword>
<comment type="similarity">
    <text evidence="2">Belongs to the CDK2AP family.</text>
</comment>
<evidence type="ECO:0000256" key="1">
    <source>
        <dbReference type="ARBA" id="ARBA00004123"/>
    </source>
</evidence>
<name>A0ABI7ZZW1_FELCA</name>
<evidence type="ECO:0008006" key="8">
    <source>
        <dbReference type="Google" id="ProtNLM"/>
    </source>
</evidence>
<feature type="compositionally biased region" description="Basic and acidic residues" evidence="5">
    <location>
        <begin position="61"/>
        <end position="73"/>
    </location>
</feature>
<comment type="subcellular location">
    <subcellularLocation>
        <location evidence="1">Nucleus</location>
    </subcellularLocation>
</comment>
<gene>
    <name evidence="6" type="primary">COX5A</name>
</gene>
<dbReference type="InterPro" id="IPR017266">
    <property type="entry name" value="DOC_1/2"/>
</dbReference>
<accession>A0ABI7ZZW1</accession>